<keyword evidence="3" id="KW-1185">Reference proteome</keyword>
<evidence type="ECO:0000313" key="3">
    <source>
        <dbReference type="Proteomes" id="UP000198211"/>
    </source>
</evidence>
<feature type="region of interest" description="Disordered" evidence="1">
    <location>
        <begin position="258"/>
        <end position="294"/>
    </location>
</feature>
<sequence>MTDAEVAQQNAVDEVFGVDSDFTYLMCFYHVHEKLKGVPQHLCKRVVADIYDLHFASSQEAYGDQVKVVLAKWDDEDLLTEFKSYFNNRVLALAVLLHTQRRDYTLRTKHKIGTLIQLLADCCGSQSTTPRLFKEAPEATQQLRSRVNDFRQRNILVDMTPSRSSIEFLLVSPSPNIVMWLWCICLTLGAARKTPPVSAQMGANYARMEVEGQSDGGWEVDVSAQTCVCKYHFKFAMCIHVLFALQVKSYTGTDGKRTLVNRSATRKRRRTQTTATSRVAAGRPHTNGHALSSE</sequence>
<evidence type="ECO:0000256" key="1">
    <source>
        <dbReference type="SAM" id="MobiDB-lite"/>
    </source>
</evidence>
<evidence type="ECO:0000313" key="2">
    <source>
        <dbReference type="EMBL" id="OWZ09106.1"/>
    </source>
</evidence>
<reference evidence="3" key="1">
    <citation type="submission" date="2017-03" db="EMBL/GenBank/DDBJ databases">
        <title>Phytopthora megakarya and P. palmivora, two closely related causual agents of cacao black pod achieved similar genome size and gene model numbers by different mechanisms.</title>
        <authorList>
            <person name="Ali S."/>
            <person name="Shao J."/>
            <person name="Larry D.J."/>
            <person name="Kronmiller B."/>
            <person name="Shen D."/>
            <person name="Strem M.D."/>
            <person name="Melnick R.L."/>
            <person name="Guiltinan M.J."/>
            <person name="Tyler B.M."/>
            <person name="Meinhardt L.W."/>
            <person name="Bailey B.A."/>
        </authorList>
    </citation>
    <scope>NUCLEOTIDE SEQUENCE [LARGE SCALE GENOMIC DNA]</scope>
    <source>
        <strain evidence="3">zdho120</strain>
    </source>
</reference>
<organism evidence="2 3">
    <name type="scientific">Phytophthora megakarya</name>
    <dbReference type="NCBI Taxonomy" id="4795"/>
    <lineage>
        <taxon>Eukaryota</taxon>
        <taxon>Sar</taxon>
        <taxon>Stramenopiles</taxon>
        <taxon>Oomycota</taxon>
        <taxon>Peronosporomycetes</taxon>
        <taxon>Peronosporales</taxon>
        <taxon>Peronosporaceae</taxon>
        <taxon>Phytophthora</taxon>
    </lineage>
</organism>
<dbReference type="EMBL" id="NBNE01002911">
    <property type="protein sequence ID" value="OWZ09106.1"/>
    <property type="molecule type" value="Genomic_DNA"/>
</dbReference>
<gene>
    <name evidence="2" type="ORF">PHMEG_00018244</name>
</gene>
<protein>
    <recommendedName>
        <fullName evidence="4">SWIM-type domain-containing protein</fullName>
    </recommendedName>
</protein>
<feature type="compositionally biased region" description="Low complexity" evidence="1">
    <location>
        <begin position="272"/>
        <end position="281"/>
    </location>
</feature>
<proteinExistence type="predicted"/>
<dbReference type="Proteomes" id="UP000198211">
    <property type="component" value="Unassembled WGS sequence"/>
</dbReference>
<name>A0A225VUH4_9STRA</name>
<dbReference type="AlphaFoldDB" id="A0A225VUH4"/>
<dbReference type="OrthoDB" id="121719at2759"/>
<accession>A0A225VUH4</accession>
<evidence type="ECO:0008006" key="4">
    <source>
        <dbReference type="Google" id="ProtNLM"/>
    </source>
</evidence>
<comment type="caution">
    <text evidence="2">The sequence shown here is derived from an EMBL/GenBank/DDBJ whole genome shotgun (WGS) entry which is preliminary data.</text>
</comment>